<dbReference type="AlphaFoldDB" id="A0A1F5WEH4"/>
<evidence type="ECO:0000313" key="2">
    <source>
        <dbReference type="Proteomes" id="UP000178406"/>
    </source>
</evidence>
<name>A0A1F5WEH4_9BACT</name>
<sequence length="467" mass="53296">MEGVEQRRQLDRFLEAWNQANHLLGLDYKKINEQPELVAEVLEAIQNVIGPKLKSEKSFMDALFILNPLAEYYDSPDTMVAATDVLSKNLGVIEQHVGNIMDINRQCFLAANNLISFGSNVEKEAGKHLLETHIDEIIDGMERGRSYEFIPFLEKIMTIDPEHPNEEAEIKISEYLKEHPRDFRSIAFCLMSSYKPMRDMGEKTLENRIAEYGLPPTKSVEAWVASTKKFEADLATILYNTLFTLEGIEEARPGIARFLYTKFGILDFNRYSPELLIRQYDEYENKELPYGVIFYPRADHNGAFYQNQQALSELSQQLQGQFAIRIGEGESKLDIVRLLRKLNKQYGNAHKISFAIIGGHGTKDSIQFGNKAGDRYQLHIEDLQDPRVNKQSYFEEHPTLILVSCSTGFEGGIGQELSRLLGATVIAPKQDTNIKKIETQIDENGVHFGVEYFEEKSQAVYYAGQKQ</sequence>
<evidence type="ECO:0000313" key="1">
    <source>
        <dbReference type="EMBL" id="OGF74023.1"/>
    </source>
</evidence>
<proteinExistence type="predicted"/>
<dbReference type="EMBL" id="MFHQ01000030">
    <property type="protein sequence ID" value="OGF74023.1"/>
    <property type="molecule type" value="Genomic_DNA"/>
</dbReference>
<dbReference type="Proteomes" id="UP000178406">
    <property type="component" value="Unassembled WGS sequence"/>
</dbReference>
<protein>
    <submittedName>
        <fullName evidence="1">Uncharacterized protein</fullName>
    </submittedName>
</protein>
<organism evidence="1 2">
    <name type="scientific">Candidatus Giovannonibacteria bacterium RIFCSPHIGHO2_02_FULL_46_20</name>
    <dbReference type="NCBI Taxonomy" id="1798338"/>
    <lineage>
        <taxon>Bacteria</taxon>
        <taxon>Candidatus Giovannoniibacteriota</taxon>
    </lineage>
</organism>
<comment type="caution">
    <text evidence="1">The sequence shown here is derived from an EMBL/GenBank/DDBJ whole genome shotgun (WGS) entry which is preliminary data.</text>
</comment>
<dbReference type="STRING" id="1798338.A3J56_01640"/>
<reference evidence="1 2" key="1">
    <citation type="journal article" date="2016" name="Nat. Commun.">
        <title>Thousands of microbial genomes shed light on interconnected biogeochemical processes in an aquifer system.</title>
        <authorList>
            <person name="Anantharaman K."/>
            <person name="Brown C.T."/>
            <person name="Hug L.A."/>
            <person name="Sharon I."/>
            <person name="Castelle C.J."/>
            <person name="Probst A.J."/>
            <person name="Thomas B.C."/>
            <person name="Singh A."/>
            <person name="Wilkins M.J."/>
            <person name="Karaoz U."/>
            <person name="Brodie E.L."/>
            <person name="Williams K.H."/>
            <person name="Hubbard S.S."/>
            <person name="Banfield J.F."/>
        </authorList>
    </citation>
    <scope>NUCLEOTIDE SEQUENCE [LARGE SCALE GENOMIC DNA]</scope>
</reference>
<accession>A0A1F5WEH4</accession>
<gene>
    <name evidence="1" type="ORF">A3J56_01640</name>
</gene>